<proteinExistence type="predicted"/>
<evidence type="ECO:0000259" key="1">
    <source>
        <dbReference type="PROSITE" id="PS50097"/>
    </source>
</evidence>
<dbReference type="PROSITE" id="PS50097">
    <property type="entry name" value="BTB"/>
    <property type="match status" value="1"/>
</dbReference>
<protein>
    <submittedName>
        <fullName evidence="2">BTB/POZ protein</fullName>
    </submittedName>
</protein>
<comment type="caution">
    <text evidence="2">The sequence shown here is derived from an EMBL/GenBank/DDBJ whole genome shotgun (WGS) entry which is preliminary data.</text>
</comment>
<feature type="domain" description="BTB" evidence="1">
    <location>
        <begin position="24"/>
        <end position="91"/>
    </location>
</feature>
<gene>
    <name evidence="2" type="ORF">PGQ11_002523</name>
</gene>
<dbReference type="CDD" id="cd18186">
    <property type="entry name" value="BTB_POZ_ZBTB_KLHL-like"/>
    <property type="match status" value="1"/>
</dbReference>
<dbReference type="PANTHER" id="PTHR24413">
    <property type="entry name" value="SPECKLE-TYPE POZ PROTEIN"/>
    <property type="match status" value="1"/>
</dbReference>
<evidence type="ECO:0000313" key="3">
    <source>
        <dbReference type="Proteomes" id="UP001390339"/>
    </source>
</evidence>
<dbReference type="InterPro" id="IPR011333">
    <property type="entry name" value="SKP1/BTB/POZ_sf"/>
</dbReference>
<dbReference type="Pfam" id="PF00651">
    <property type="entry name" value="BTB"/>
    <property type="match status" value="1"/>
</dbReference>
<dbReference type="Gene3D" id="3.30.710.10">
    <property type="entry name" value="Potassium Channel Kv1.1, Chain A"/>
    <property type="match status" value="1"/>
</dbReference>
<dbReference type="SUPFAM" id="SSF54695">
    <property type="entry name" value="POZ domain"/>
    <property type="match status" value="1"/>
</dbReference>
<dbReference type="SMART" id="SM00225">
    <property type="entry name" value="BTB"/>
    <property type="match status" value="1"/>
</dbReference>
<dbReference type="EMBL" id="JAPCWZ010000002">
    <property type="protein sequence ID" value="KAK8877577.1"/>
    <property type="molecule type" value="Genomic_DNA"/>
</dbReference>
<reference evidence="2 3" key="1">
    <citation type="journal article" date="2024" name="IMA Fungus">
        <title>Apiospora arundinis, a panoply of carbohydrate-active enzymes and secondary metabolites.</title>
        <authorList>
            <person name="Sorensen T."/>
            <person name="Petersen C."/>
            <person name="Muurmann A.T."/>
            <person name="Christiansen J.V."/>
            <person name="Brundto M.L."/>
            <person name="Overgaard C.K."/>
            <person name="Boysen A.T."/>
            <person name="Wollenberg R.D."/>
            <person name="Larsen T.O."/>
            <person name="Sorensen J.L."/>
            <person name="Nielsen K.L."/>
            <person name="Sondergaard T.E."/>
        </authorList>
    </citation>
    <scope>NUCLEOTIDE SEQUENCE [LARGE SCALE GENOMIC DNA]</scope>
    <source>
        <strain evidence="2 3">AAU 773</strain>
    </source>
</reference>
<name>A0ABR2JIU6_9PEZI</name>
<organism evidence="2 3">
    <name type="scientific">Apiospora arundinis</name>
    <dbReference type="NCBI Taxonomy" id="335852"/>
    <lineage>
        <taxon>Eukaryota</taxon>
        <taxon>Fungi</taxon>
        <taxon>Dikarya</taxon>
        <taxon>Ascomycota</taxon>
        <taxon>Pezizomycotina</taxon>
        <taxon>Sordariomycetes</taxon>
        <taxon>Xylariomycetidae</taxon>
        <taxon>Amphisphaeriales</taxon>
        <taxon>Apiosporaceae</taxon>
        <taxon>Apiospora</taxon>
    </lineage>
</organism>
<dbReference type="InterPro" id="IPR000210">
    <property type="entry name" value="BTB/POZ_dom"/>
</dbReference>
<accession>A0ABR2JIU6</accession>
<evidence type="ECO:0000313" key="2">
    <source>
        <dbReference type="EMBL" id="KAK8877577.1"/>
    </source>
</evidence>
<sequence>MEDDPTYKMFADSGKELFKNKDYSDAELVVGGKTWPIHKIILRTRSDWFKKALGEDFKEGRTNKLSIEGQDPMYVELVLRYLYTGEKPTPQELPRLRNHIDLLVTADYLQIEPLVFEANSMLKAYLSHKGHMTEHDDYLLSDEEMDDFFYAANLAYTSSSSLEVIRTPIERFIDDFDGYLLRDSRFIKKLKNIPDLVEAVFRDMMGHQLYPKMPENCASCMKKFYSSADMAETWAAGESCHDFTIRAHCHACFQKRKSSQTD</sequence>
<dbReference type="Proteomes" id="UP001390339">
    <property type="component" value="Unassembled WGS sequence"/>
</dbReference>
<keyword evidence="3" id="KW-1185">Reference proteome</keyword>